<proteinExistence type="predicted"/>
<gene>
    <name evidence="7" type="ORF">UFOPK1438_00474</name>
    <name evidence="8" type="ORF">UFOPK3166_00140</name>
    <name evidence="9" type="ORF">UFOPK4087_00400</name>
</gene>
<comment type="cofactor">
    <cofactor evidence="1">
        <name>FAD</name>
        <dbReference type="ChEBI" id="CHEBI:57692"/>
    </cofactor>
</comment>
<feature type="domain" description="FAD/NAD(P)-binding" evidence="5">
    <location>
        <begin position="21"/>
        <end position="314"/>
    </location>
</feature>
<dbReference type="Gene3D" id="3.50.50.60">
    <property type="entry name" value="FAD/NAD(P)-binding domain"/>
    <property type="match status" value="2"/>
</dbReference>
<keyword evidence="2" id="KW-0285">Flavoprotein</keyword>
<keyword evidence="4" id="KW-0560">Oxidoreductase</keyword>
<dbReference type="InterPro" id="IPR028202">
    <property type="entry name" value="Reductase_C"/>
</dbReference>
<protein>
    <submittedName>
        <fullName evidence="7">Unannotated protein</fullName>
    </submittedName>
</protein>
<keyword evidence="3" id="KW-0274">FAD</keyword>
<dbReference type="GO" id="GO:0005737">
    <property type="term" value="C:cytoplasm"/>
    <property type="evidence" value="ECO:0007669"/>
    <property type="project" value="TreeGrafter"/>
</dbReference>
<dbReference type="PANTHER" id="PTHR43557:SF2">
    <property type="entry name" value="RIESKE DOMAIN-CONTAINING PROTEIN-RELATED"/>
    <property type="match status" value="1"/>
</dbReference>
<dbReference type="SUPFAM" id="SSF55424">
    <property type="entry name" value="FAD/NAD-linked reductases, dimerisation (C-terminal) domain"/>
    <property type="match status" value="1"/>
</dbReference>
<dbReference type="EMBL" id="CAFBPH010000057">
    <property type="protein sequence ID" value="CAB5010121.1"/>
    <property type="molecule type" value="Genomic_DNA"/>
</dbReference>
<feature type="domain" description="Reductase C-terminal" evidence="6">
    <location>
        <begin position="333"/>
        <end position="397"/>
    </location>
</feature>
<dbReference type="Gene3D" id="3.30.390.30">
    <property type="match status" value="1"/>
</dbReference>
<dbReference type="GO" id="GO:0016651">
    <property type="term" value="F:oxidoreductase activity, acting on NAD(P)H"/>
    <property type="evidence" value="ECO:0007669"/>
    <property type="project" value="TreeGrafter"/>
</dbReference>
<evidence type="ECO:0000256" key="2">
    <source>
        <dbReference type="ARBA" id="ARBA00022630"/>
    </source>
</evidence>
<dbReference type="PRINTS" id="PR00368">
    <property type="entry name" value="FADPNR"/>
</dbReference>
<evidence type="ECO:0000256" key="4">
    <source>
        <dbReference type="ARBA" id="ARBA00023002"/>
    </source>
</evidence>
<dbReference type="EMBL" id="CAEZSM010000043">
    <property type="protein sequence ID" value="CAB4541173.1"/>
    <property type="molecule type" value="Genomic_DNA"/>
</dbReference>
<evidence type="ECO:0000259" key="5">
    <source>
        <dbReference type="Pfam" id="PF07992"/>
    </source>
</evidence>
<sequence length="398" mass="42441">MSSKGDCARRVEMISVEDPGLVIVGASLAGLTCAQSLRAEGYTKKITLIGAERHLPYNRPPLSKQVLAGKWQAAQTNIDSAEKFAELGLDFFIDEDAQELNIASKEVRTSKRTLAFEDLIIATGASVRRLPGTETMSRVHVLRTIDDALGLREALVGIKSAVVVGAGVLGSEVISALSEYGIHATVIDRMATPQLPLTGGHFASRVNDLFIEHGVITKYGVDIISVTEQETGITFDLSDGSKVSGEIAVVAIGCIPNVDFLANSGLDISNGVLCDSNGLAAPHIYAVGDVARWHNPVTGKSLRLENQTSAIEQGLAVGKFIATGESSPTTHPFFWSEIFGNKILMLGNLEADIPLTIVHGSPSDNRFVAATISNGVTTGIVGWNMPREFRQSRAMMEA</sequence>
<dbReference type="Pfam" id="PF14759">
    <property type="entry name" value="Reductase_C"/>
    <property type="match status" value="1"/>
</dbReference>
<accession>A0A6J6BRW8</accession>
<dbReference type="InterPro" id="IPR050446">
    <property type="entry name" value="FAD-oxidoreductase/Apoptosis"/>
</dbReference>
<evidence type="ECO:0000256" key="1">
    <source>
        <dbReference type="ARBA" id="ARBA00001974"/>
    </source>
</evidence>
<dbReference type="SUPFAM" id="SSF51905">
    <property type="entry name" value="FAD/NAD(P)-binding domain"/>
    <property type="match status" value="2"/>
</dbReference>
<evidence type="ECO:0000313" key="8">
    <source>
        <dbReference type="EMBL" id="CAB4817248.1"/>
    </source>
</evidence>
<evidence type="ECO:0000313" key="7">
    <source>
        <dbReference type="EMBL" id="CAB4541173.1"/>
    </source>
</evidence>
<dbReference type="PANTHER" id="PTHR43557">
    <property type="entry name" value="APOPTOSIS-INDUCING FACTOR 1"/>
    <property type="match status" value="1"/>
</dbReference>
<dbReference type="InterPro" id="IPR036188">
    <property type="entry name" value="FAD/NAD-bd_sf"/>
</dbReference>
<evidence type="ECO:0000256" key="3">
    <source>
        <dbReference type="ARBA" id="ARBA00022827"/>
    </source>
</evidence>
<dbReference type="Pfam" id="PF07992">
    <property type="entry name" value="Pyr_redox_2"/>
    <property type="match status" value="1"/>
</dbReference>
<reference evidence="7" key="1">
    <citation type="submission" date="2020-05" db="EMBL/GenBank/DDBJ databases">
        <authorList>
            <person name="Chiriac C."/>
            <person name="Salcher M."/>
            <person name="Ghai R."/>
            <person name="Kavagutti S V."/>
        </authorList>
    </citation>
    <scope>NUCLEOTIDE SEQUENCE</scope>
</reference>
<dbReference type="PRINTS" id="PR00411">
    <property type="entry name" value="PNDRDTASEI"/>
</dbReference>
<dbReference type="InterPro" id="IPR023753">
    <property type="entry name" value="FAD/NAD-binding_dom"/>
</dbReference>
<dbReference type="InterPro" id="IPR016156">
    <property type="entry name" value="FAD/NAD-linked_Rdtase_dimer_sf"/>
</dbReference>
<evidence type="ECO:0000313" key="9">
    <source>
        <dbReference type="EMBL" id="CAB5010121.1"/>
    </source>
</evidence>
<evidence type="ECO:0000259" key="6">
    <source>
        <dbReference type="Pfam" id="PF14759"/>
    </source>
</evidence>
<dbReference type="EMBL" id="CAFABD010000010">
    <property type="protein sequence ID" value="CAB4817248.1"/>
    <property type="molecule type" value="Genomic_DNA"/>
</dbReference>
<organism evidence="7">
    <name type="scientific">freshwater metagenome</name>
    <dbReference type="NCBI Taxonomy" id="449393"/>
    <lineage>
        <taxon>unclassified sequences</taxon>
        <taxon>metagenomes</taxon>
        <taxon>ecological metagenomes</taxon>
    </lineage>
</organism>
<name>A0A6J6BRW8_9ZZZZ</name>
<dbReference type="AlphaFoldDB" id="A0A6J6BRW8"/>